<gene>
    <name evidence="3" type="ORF">OG2516_15629</name>
</gene>
<feature type="transmembrane region" description="Helical" evidence="1">
    <location>
        <begin position="268"/>
        <end position="286"/>
    </location>
</feature>
<dbReference type="GO" id="GO:0016020">
    <property type="term" value="C:membrane"/>
    <property type="evidence" value="ECO:0007669"/>
    <property type="project" value="InterPro"/>
</dbReference>
<dbReference type="OrthoDB" id="9812899at2"/>
<dbReference type="PANTHER" id="PTHR22911:SF103">
    <property type="entry name" value="BLR2811 PROTEIN"/>
    <property type="match status" value="1"/>
</dbReference>
<dbReference type="SUPFAM" id="SSF103481">
    <property type="entry name" value="Multidrug resistance efflux transporter EmrE"/>
    <property type="match status" value="2"/>
</dbReference>
<keyword evidence="1" id="KW-1133">Transmembrane helix</keyword>
<dbReference type="PANTHER" id="PTHR22911">
    <property type="entry name" value="ACYL-MALONYL CONDENSING ENZYME-RELATED"/>
    <property type="match status" value="1"/>
</dbReference>
<keyword evidence="4" id="KW-1185">Reference proteome</keyword>
<dbReference type="AlphaFoldDB" id="Q2CF87"/>
<sequence length="302" mass="32654">MSAFAFDSSRHAGRAIAVMCFGVFCLVLSDTASKWLVERYHPLQIQFVRNLIAAPVVGLIILFSAGPRGLVSARPAIHVGRALLTIAATWSFILSLRYLSLESATALIFTAPLFIAALSGPLLKEWVPRDQWVAIIVGFTGVLVIARPGAGVFDPATLLPVLAAACYAFIMIGARWIDPRDNFLTMTFYMTLLPAILCAATLLMEWPERQPGDLVLMAAVALMGTLGIACLSQAFRMASAATVAPFDYTALLWASLMGWLVWGTVPSVWVYAGAAIIVGSGLYLLIHESRAARRARDRSQVP</sequence>
<feature type="transmembrane region" description="Helical" evidence="1">
    <location>
        <begin position="106"/>
        <end position="123"/>
    </location>
</feature>
<evidence type="ECO:0000313" key="4">
    <source>
        <dbReference type="Proteomes" id="UP000003635"/>
    </source>
</evidence>
<dbReference type="RefSeq" id="WP_007256640.1">
    <property type="nucleotide sequence ID" value="NZ_CH724108.1"/>
</dbReference>
<dbReference type="InterPro" id="IPR037185">
    <property type="entry name" value="EmrE-like"/>
</dbReference>
<reference evidence="3 4" key="1">
    <citation type="journal article" date="2010" name="J. Bacteriol.">
        <title>Genome sequences of Oceanicola granulosus HTCC2516(T) and Oceanicola batsensis HTCC2597(TDelta).</title>
        <authorList>
            <person name="Thrash J.C."/>
            <person name="Cho J.C."/>
            <person name="Vergin K.L."/>
            <person name="Giovannoni S.J."/>
        </authorList>
    </citation>
    <scope>NUCLEOTIDE SEQUENCE [LARGE SCALE GENOMIC DNA]</scope>
    <source>
        <strain evidence="4">ATCC BAA-861 / DSM 15982 / KCTC 12143 / HTCC2516</strain>
    </source>
</reference>
<organism evidence="3 4">
    <name type="scientific">Oceanicola granulosus (strain ATCC BAA-861 / DSM 15982 / KCTC 12143 / HTCC2516)</name>
    <dbReference type="NCBI Taxonomy" id="314256"/>
    <lineage>
        <taxon>Bacteria</taxon>
        <taxon>Pseudomonadati</taxon>
        <taxon>Pseudomonadota</taxon>
        <taxon>Alphaproteobacteria</taxon>
        <taxon>Rhodobacterales</taxon>
        <taxon>Roseobacteraceae</taxon>
        <taxon>Oceanicola</taxon>
    </lineage>
</organism>
<feature type="transmembrane region" description="Helical" evidence="1">
    <location>
        <begin position="156"/>
        <end position="176"/>
    </location>
</feature>
<evidence type="ECO:0000259" key="2">
    <source>
        <dbReference type="Pfam" id="PF00892"/>
    </source>
</evidence>
<feature type="transmembrane region" description="Helical" evidence="1">
    <location>
        <begin position="52"/>
        <end position="70"/>
    </location>
</feature>
<dbReference type="InterPro" id="IPR000620">
    <property type="entry name" value="EamA_dom"/>
</dbReference>
<feature type="domain" description="EamA" evidence="2">
    <location>
        <begin position="15"/>
        <end position="146"/>
    </location>
</feature>
<comment type="caution">
    <text evidence="3">The sequence shown here is derived from an EMBL/GenBank/DDBJ whole genome shotgun (WGS) entry which is preliminary data.</text>
</comment>
<dbReference type="HOGENOM" id="CLU_032828_2_3_5"/>
<dbReference type="EMBL" id="AAOT01000013">
    <property type="protein sequence ID" value="EAR51408.1"/>
    <property type="molecule type" value="Genomic_DNA"/>
</dbReference>
<feature type="transmembrane region" description="Helical" evidence="1">
    <location>
        <begin position="243"/>
        <end position="262"/>
    </location>
</feature>
<feature type="transmembrane region" description="Helical" evidence="1">
    <location>
        <begin position="12"/>
        <end position="32"/>
    </location>
</feature>
<evidence type="ECO:0000313" key="3">
    <source>
        <dbReference type="EMBL" id="EAR51408.1"/>
    </source>
</evidence>
<proteinExistence type="predicted"/>
<protein>
    <submittedName>
        <fullName evidence="3">Putative membrane protein</fullName>
    </submittedName>
</protein>
<keyword evidence="1" id="KW-0472">Membrane</keyword>
<dbReference type="eggNOG" id="COG0697">
    <property type="taxonomic scope" value="Bacteria"/>
</dbReference>
<accession>Q2CF87</accession>
<dbReference type="Pfam" id="PF00892">
    <property type="entry name" value="EamA"/>
    <property type="match status" value="2"/>
</dbReference>
<dbReference type="STRING" id="314256.OG2516_15629"/>
<dbReference type="Proteomes" id="UP000003635">
    <property type="component" value="Unassembled WGS sequence"/>
</dbReference>
<name>Q2CF87_OCEGH</name>
<feature type="transmembrane region" description="Helical" evidence="1">
    <location>
        <begin position="132"/>
        <end position="150"/>
    </location>
</feature>
<keyword evidence="1" id="KW-0812">Transmembrane</keyword>
<feature type="transmembrane region" description="Helical" evidence="1">
    <location>
        <begin position="183"/>
        <end position="202"/>
    </location>
</feature>
<feature type="domain" description="EamA" evidence="2">
    <location>
        <begin position="158"/>
        <end position="280"/>
    </location>
</feature>
<evidence type="ECO:0000256" key="1">
    <source>
        <dbReference type="SAM" id="Phobius"/>
    </source>
</evidence>
<feature type="transmembrane region" description="Helical" evidence="1">
    <location>
        <begin position="214"/>
        <end position="231"/>
    </location>
</feature>